<geneLocation type="mitochondrion" evidence="2"/>
<keyword evidence="1" id="KW-1133">Transmembrane helix</keyword>
<feature type="transmembrane region" description="Helical" evidence="1">
    <location>
        <begin position="49"/>
        <end position="73"/>
    </location>
</feature>
<sequence length="160" mass="18392">MSLNSILFVFLVLVSCSYNIFVAGGSYCLFLVILSVISSAILYINSLSFWYCIIMLLIYVGGVYILLLFVSIYSYNSFSYSNFISSIIYLFFFLSSILLSDSEWATESWFNIINFSIVSDESNMLITKNNWVSFLFILFVIVLSLIIFSFIFSQNSSYVR</sequence>
<organism evidence="2">
    <name type="scientific">Gyrodactylus gurleyi</name>
    <dbReference type="NCBI Taxonomy" id="83195"/>
    <lineage>
        <taxon>Eukaryota</taxon>
        <taxon>Metazoa</taxon>
        <taxon>Spiralia</taxon>
        <taxon>Lophotrochozoa</taxon>
        <taxon>Platyhelminthes</taxon>
        <taxon>Monogenea</taxon>
        <taxon>Monopisthocotylea</taxon>
        <taxon>Gyrodactylidea</taxon>
        <taxon>Gyrodactylidae</taxon>
        <taxon>Gyrodactylus</taxon>
    </lineage>
</organism>
<gene>
    <name evidence="2" type="primary">NAD6</name>
</gene>
<feature type="transmembrane region" description="Helical" evidence="1">
    <location>
        <begin position="131"/>
        <end position="152"/>
    </location>
</feature>
<name>A0A1C7A7J5_9PLAT</name>
<keyword evidence="1" id="KW-0472">Membrane</keyword>
<reference evidence="2" key="1">
    <citation type="journal article" date="2016" name="Mitochondrial DNA Part B Resour">
        <title>The complete mitochondrial genome of Gyrodactylus gurleyi (Platyhelminthes: Monogenea).</title>
        <authorList>
            <person name="Zou H."/>
            <person name="Zhang D."/>
            <person name="Li W."/>
            <person name="Zhou S."/>
            <person name="Wu S."/>
            <person name="Wang G."/>
        </authorList>
    </citation>
    <scope>NUCLEOTIDE SEQUENCE</scope>
</reference>
<proteinExistence type="predicted"/>
<feature type="transmembrane region" description="Helical" evidence="1">
    <location>
        <begin position="79"/>
        <end position="99"/>
    </location>
</feature>
<protein>
    <submittedName>
        <fullName evidence="2">NADH dehydrogenase subunit 6</fullName>
    </submittedName>
</protein>
<dbReference type="CTD" id="67122143"/>
<keyword evidence="2" id="KW-0496">Mitochondrion</keyword>
<evidence type="ECO:0000256" key="1">
    <source>
        <dbReference type="SAM" id="Phobius"/>
    </source>
</evidence>
<dbReference type="AlphaFoldDB" id="A0A1C7A7J5"/>
<feature type="transmembrane region" description="Helical" evidence="1">
    <location>
        <begin position="6"/>
        <end position="37"/>
    </location>
</feature>
<accession>A0A1C7A7J5</accession>
<keyword evidence="1" id="KW-0812">Transmembrane</keyword>
<dbReference type="EMBL" id="KU659806">
    <property type="protein sequence ID" value="AMZ79748.1"/>
    <property type="molecule type" value="Genomic_DNA"/>
</dbReference>
<dbReference type="GeneID" id="39574644"/>
<evidence type="ECO:0000313" key="2">
    <source>
        <dbReference type="EMBL" id="AMZ79748.1"/>
    </source>
</evidence>
<dbReference type="RefSeq" id="YP_009572235.1">
    <property type="nucleotide sequence ID" value="NC_041379.1"/>
</dbReference>